<accession>A0A9W6ZIG0</accession>
<dbReference type="InterPro" id="IPR036322">
    <property type="entry name" value="WD40_repeat_dom_sf"/>
</dbReference>
<dbReference type="InterPro" id="IPR015943">
    <property type="entry name" value="WD40/YVTN_repeat-like_dom_sf"/>
</dbReference>
<dbReference type="GO" id="GO:0006406">
    <property type="term" value="P:mRNA export from nucleus"/>
    <property type="evidence" value="ECO:0007669"/>
    <property type="project" value="InterPro"/>
</dbReference>
<proteinExistence type="inferred from homology"/>
<feature type="compositionally biased region" description="Basic and acidic residues" evidence="5">
    <location>
        <begin position="33"/>
        <end position="46"/>
    </location>
</feature>
<organism evidence="6 7">
    <name type="scientific">Triparma retinervis</name>
    <dbReference type="NCBI Taxonomy" id="2557542"/>
    <lineage>
        <taxon>Eukaryota</taxon>
        <taxon>Sar</taxon>
        <taxon>Stramenopiles</taxon>
        <taxon>Ochrophyta</taxon>
        <taxon>Bolidophyceae</taxon>
        <taxon>Parmales</taxon>
        <taxon>Triparmaceae</taxon>
        <taxon>Triparma</taxon>
    </lineage>
</organism>
<dbReference type="PROSITE" id="PS50294">
    <property type="entry name" value="WD_REPEATS_REGION"/>
    <property type="match status" value="2"/>
</dbReference>
<feature type="repeat" description="WD" evidence="4">
    <location>
        <begin position="265"/>
        <end position="306"/>
    </location>
</feature>
<dbReference type="PANTHER" id="PTHR22839:SF0">
    <property type="entry name" value="THO COMPLEX SUBUNIT 3"/>
    <property type="match status" value="1"/>
</dbReference>
<feature type="compositionally biased region" description="Low complexity" evidence="5">
    <location>
        <begin position="10"/>
        <end position="32"/>
    </location>
</feature>
<keyword evidence="1 4" id="KW-0853">WD repeat</keyword>
<keyword evidence="2" id="KW-0677">Repeat</keyword>
<dbReference type="PROSITE" id="PS50082">
    <property type="entry name" value="WD_REPEATS_2"/>
    <property type="match status" value="2"/>
</dbReference>
<sequence length="404" mass="44403">MSRRGYSQGPPLSQQQNYQPPPSSSQHFQSPHGRPEGRGGHQRDSEFSSPPPAPPPKPLFPSRPPFDDVAYLSLHPRPANNQQQLFRPFNHLGFSPEGFKGDVLTAADSVGVVRVYDVNRLDSNKEYGRELKGHTGAVECVKMETEHHRLISTGKDNTLKFWDLRSSRATHTINLLSHNLTISVHPSNSKVIVGDLENNIVEVDIDKMEVTKKFKCDAMLNSVSYTPDGTHVFGTVSVTEKDMLGRKYGAVKVWDSSSMEEKATIQGSEGSLYGMEFSKDAKYMATGGADALVGIWDLKEMICVRTLPSLSSLVRSIAFSCDSRYISFGGEGNTVFISDVSTGETVHAVPVGADQYCDGMAWHGKQQILAYATRSSQQQQQQQGGGGRGQQQSPVQLRVMKVNA</sequence>
<dbReference type="AlphaFoldDB" id="A0A9W6ZIG0"/>
<evidence type="ECO:0000256" key="3">
    <source>
        <dbReference type="ARBA" id="ARBA00046343"/>
    </source>
</evidence>
<dbReference type="InterPro" id="IPR040132">
    <property type="entry name" value="Tex1/THOC3"/>
</dbReference>
<keyword evidence="7" id="KW-1185">Reference proteome</keyword>
<evidence type="ECO:0000256" key="1">
    <source>
        <dbReference type="ARBA" id="ARBA00022574"/>
    </source>
</evidence>
<feature type="region of interest" description="Disordered" evidence="5">
    <location>
        <begin position="1"/>
        <end position="72"/>
    </location>
</feature>
<dbReference type="SUPFAM" id="SSF50978">
    <property type="entry name" value="WD40 repeat-like"/>
    <property type="match status" value="1"/>
</dbReference>
<comment type="similarity">
    <text evidence="3">Belongs to the THOC3 family.</text>
</comment>
<comment type="caution">
    <text evidence="6">The sequence shown here is derived from an EMBL/GenBank/DDBJ whole genome shotgun (WGS) entry which is preliminary data.</text>
</comment>
<evidence type="ECO:0000256" key="2">
    <source>
        <dbReference type="ARBA" id="ARBA00022737"/>
    </source>
</evidence>
<reference evidence="6" key="1">
    <citation type="submission" date="2022-07" db="EMBL/GenBank/DDBJ databases">
        <title>Genome analysis of Parmales, a sister group of diatoms, reveals the evolutionary specialization of diatoms from phago-mixotrophs to photoautotrophs.</title>
        <authorList>
            <person name="Ban H."/>
            <person name="Sato S."/>
            <person name="Yoshikawa S."/>
            <person name="Kazumasa Y."/>
            <person name="Nakamura Y."/>
            <person name="Ichinomiya M."/>
            <person name="Saitoh K."/>
            <person name="Sato N."/>
            <person name="Blanc-Mathieu R."/>
            <person name="Endo H."/>
            <person name="Kuwata A."/>
            <person name="Ogata H."/>
        </authorList>
    </citation>
    <scope>NUCLEOTIDE SEQUENCE</scope>
</reference>
<feature type="repeat" description="WD" evidence="4">
    <location>
        <begin position="131"/>
        <end position="172"/>
    </location>
</feature>
<dbReference type="EMBL" id="BRXZ01000710">
    <property type="protein sequence ID" value="GMH51653.1"/>
    <property type="molecule type" value="Genomic_DNA"/>
</dbReference>
<dbReference type="PROSITE" id="PS00678">
    <property type="entry name" value="WD_REPEATS_1"/>
    <property type="match status" value="2"/>
</dbReference>
<dbReference type="InterPro" id="IPR001680">
    <property type="entry name" value="WD40_rpt"/>
</dbReference>
<evidence type="ECO:0000256" key="4">
    <source>
        <dbReference type="PROSITE-ProRule" id="PRU00221"/>
    </source>
</evidence>
<dbReference type="Proteomes" id="UP001165082">
    <property type="component" value="Unassembled WGS sequence"/>
</dbReference>
<evidence type="ECO:0000313" key="7">
    <source>
        <dbReference type="Proteomes" id="UP001165082"/>
    </source>
</evidence>
<protein>
    <submittedName>
        <fullName evidence="6">Uncharacterized protein</fullName>
    </submittedName>
</protein>
<evidence type="ECO:0000256" key="5">
    <source>
        <dbReference type="SAM" id="MobiDB-lite"/>
    </source>
</evidence>
<dbReference type="Pfam" id="PF00400">
    <property type="entry name" value="WD40"/>
    <property type="match status" value="3"/>
</dbReference>
<feature type="compositionally biased region" description="Pro residues" evidence="5">
    <location>
        <begin position="49"/>
        <end position="64"/>
    </location>
</feature>
<dbReference type="InterPro" id="IPR019775">
    <property type="entry name" value="WD40_repeat_CS"/>
</dbReference>
<feature type="region of interest" description="Disordered" evidence="5">
    <location>
        <begin position="373"/>
        <end position="404"/>
    </location>
</feature>
<gene>
    <name evidence="6" type="ORF">TrRE_jg11338</name>
</gene>
<dbReference type="PANTHER" id="PTHR22839">
    <property type="entry name" value="THO COMPLEX SUBUNIT 3 THO3"/>
    <property type="match status" value="1"/>
</dbReference>
<evidence type="ECO:0000313" key="6">
    <source>
        <dbReference type="EMBL" id="GMH51653.1"/>
    </source>
</evidence>
<dbReference type="Gene3D" id="2.130.10.10">
    <property type="entry name" value="YVTN repeat-like/Quinoprotein amine dehydrogenase"/>
    <property type="match status" value="2"/>
</dbReference>
<dbReference type="OrthoDB" id="340259at2759"/>
<dbReference type="GO" id="GO:0000445">
    <property type="term" value="C:THO complex part of transcription export complex"/>
    <property type="evidence" value="ECO:0007669"/>
    <property type="project" value="TreeGrafter"/>
</dbReference>
<name>A0A9W6ZIG0_9STRA</name>
<dbReference type="SMART" id="SM00320">
    <property type="entry name" value="WD40"/>
    <property type="match status" value="5"/>
</dbReference>